<evidence type="ECO:0000313" key="7">
    <source>
        <dbReference type="WBParaSite" id="Pan_g17863.t2"/>
    </source>
</evidence>
<feature type="transmembrane region" description="Helical" evidence="5">
    <location>
        <begin position="385"/>
        <end position="406"/>
    </location>
</feature>
<dbReference type="Pfam" id="PF00083">
    <property type="entry name" value="Sugar_tr"/>
    <property type="match status" value="1"/>
</dbReference>
<proteinExistence type="predicted"/>
<dbReference type="GO" id="GO:0022857">
    <property type="term" value="F:transmembrane transporter activity"/>
    <property type="evidence" value="ECO:0007669"/>
    <property type="project" value="InterPro"/>
</dbReference>
<feature type="transmembrane region" description="Helical" evidence="5">
    <location>
        <begin position="322"/>
        <end position="341"/>
    </location>
</feature>
<keyword evidence="4 5" id="KW-0472">Membrane</keyword>
<organism evidence="6 7">
    <name type="scientific">Panagrellus redivivus</name>
    <name type="common">Microworm</name>
    <dbReference type="NCBI Taxonomy" id="6233"/>
    <lineage>
        <taxon>Eukaryota</taxon>
        <taxon>Metazoa</taxon>
        <taxon>Ecdysozoa</taxon>
        <taxon>Nematoda</taxon>
        <taxon>Chromadorea</taxon>
        <taxon>Rhabditida</taxon>
        <taxon>Tylenchina</taxon>
        <taxon>Panagrolaimomorpha</taxon>
        <taxon>Panagrolaimoidea</taxon>
        <taxon>Panagrolaimidae</taxon>
        <taxon>Panagrellus</taxon>
    </lineage>
</organism>
<keyword evidence="2 5" id="KW-0812">Transmembrane</keyword>
<reference evidence="6" key="1">
    <citation type="journal article" date="2013" name="Genetics">
        <title>The draft genome and transcriptome of Panagrellus redivivus are shaped by the harsh demands of a free-living lifestyle.</title>
        <authorList>
            <person name="Srinivasan J."/>
            <person name="Dillman A.R."/>
            <person name="Macchietto M.G."/>
            <person name="Heikkinen L."/>
            <person name="Lakso M."/>
            <person name="Fracchia K.M."/>
            <person name="Antoshechkin I."/>
            <person name="Mortazavi A."/>
            <person name="Wong G."/>
            <person name="Sternberg P.W."/>
        </authorList>
    </citation>
    <scope>NUCLEOTIDE SEQUENCE [LARGE SCALE GENOMIC DNA]</scope>
    <source>
        <strain evidence="6">MT8872</strain>
    </source>
</reference>
<feature type="transmembrane region" description="Helical" evidence="5">
    <location>
        <begin position="353"/>
        <end position="373"/>
    </location>
</feature>
<reference evidence="7" key="2">
    <citation type="submission" date="2020-10" db="UniProtKB">
        <authorList>
            <consortium name="WormBaseParasite"/>
        </authorList>
    </citation>
    <scope>IDENTIFICATION</scope>
</reference>
<dbReference type="PANTHER" id="PTHR24064">
    <property type="entry name" value="SOLUTE CARRIER FAMILY 22 MEMBER"/>
    <property type="match status" value="1"/>
</dbReference>
<name>A0A7E4V8Q2_PANRE</name>
<protein>
    <submittedName>
        <fullName evidence="7">MFS domain-containing protein</fullName>
    </submittedName>
</protein>
<dbReference type="WBParaSite" id="Pan_g17863.t2">
    <property type="protein sequence ID" value="Pan_g17863.t2"/>
    <property type="gene ID" value="Pan_g17863"/>
</dbReference>
<evidence type="ECO:0000256" key="1">
    <source>
        <dbReference type="ARBA" id="ARBA00004141"/>
    </source>
</evidence>
<dbReference type="AlphaFoldDB" id="A0A7E4V8Q2"/>
<keyword evidence="6" id="KW-1185">Reference proteome</keyword>
<comment type="subcellular location">
    <subcellularLocation>
        <location evidence="1">Membrane</location>
        <topology evidence="1">Multi-pass membrane protein</topology>
    </subcellularLocation>
</comment>
<keyword evidence="3 5" id="KW-1133">Transmembrane helix</keyword>
<feature type="transmembrane region" description="Helical" evidence="5">
    <location>
        <begin position="176"/>
        <end position="194"/>
    </location>
</feature>
<evidence type="ECO:0000313" key="6">
    <source>
        <dbReference type="Proteomes" id="UP000492821"/>
    </source>
</evidence>
<feature type="transmembrane region" description="Helical" evidence="5">
    <location>
        <begin position="206"/>
        <end position="224"/>
    </location>
</feature>
<evidence type="ECO:0000256" key="3">
    <source>
        <dbReference type="ARBA" id="ARBA00022989"/>
    </source>
</evidence>
<accession>A0A7E4V8Q2</accession>
<evidence type="ECO:0000256" key="2">
    <source>
        <dbReference type="ARBA" id="ARBA00022692"/>
    </source>
</evidence>
<dbReference type="Gene3D" id="1.20.1250.20">
    <property type="entry name" value="MFS general substrate transporter like domains"/>
    <property type="match status" value="1"/>
</dbReference>
<dbReference type="GO" id="GO:0016020">
    <property type="term" value="C:membrane"/>
    <property type="evidence" value="ECO:0007669"/>
    <property type="project" value="UniProtKB-SubCell"/>
</dbReference>
<dbReference type="SUPFAM" id="SSF103473">
    <property type="entry name" value="MFS general substrate transporter"/>
    <property type="match status" value="1"/>
</dbReference>
<feature type="transmembrane region" description="Helical" evidence="5">
    <location>
        <begin position="147"/>
        <end position="164"/>
    </location>
</feature>
<evidence type="ECO:0000256" key="4">
    <source>
        <dbReference type="ARBA" id="ARBA00023136"/>
    </source>
</evidence>
<dbReference type="InterPro" id="IPR036259">
    <property type="entry name" value="MFS_trans_sf"/>
</dbReference>
<sequence length="646" mass="72167">MNFVASLTRGQQSPPEDAGITNLADFLVFGRYTILIFVVHLCDVSQMGLSYTYPTYSYYFPKIRACGNMTFNEHSKIRETCVAIENFGRDQCEPTFENGFTSMPAEFDYYCDGMAPVKTAMSIQMTAMLFGSVILGQLSDVVGRKPMLLLGSGFTAVFHFGASFTNTLTMFTVTEFGALFATGGVVTVIYVYLVEMMPKAHRLWPSMVFSDCPAMMASAAIAYFSGNWRIMSRIMAAISIPHLIIQAYAFESPRWLVQRGRFDEAAEIYAKIDEFNGTATPERKTILNKLIETERIKLQCTNNEKAKQYYVWHSFANREMTVTNLVMGLNVFVMALTYYGLMLNMETLPGTVFMNVFIMAILCYVFNCIYAFIDFTIPQVGRKPAYITPLLLVLICFGIVVIFRVVDIFAPTIEKIALLTSTAVVAQQLSLAPVIGGELFPTPVRNASQSFQQFWMRIGVVVAPQLFVGLKAWPVAPYLVYLRAIERCIAHLNPPTPLLTIPLLACWSASGGHVSLLVSDASHKVPSSIAKIEVEFVELHFDLHCDEVPKGLTSWVCLGLASAPETAARPFGINLDNARSESHQILRRARNPDNRCMPTPDFAYVVGGSRNCCHTGTRLLRYILSRTMAKFVVILRYTAIEDSNSW</sequence>
<dbReference type="InterPro" id="IPR005828">
    <property type="entry name" value="MFS_sugar_transport-like"/>
</dbReference>
<dbReference type="Proteomes" id="UP000492821">
    <property type="component" value="Unassembled WGS sequence"/>
</dbReference>
<evidence type="ECO:0000256" key="5">
    <source>
        <dbReference type="SAM" id="Phobius"/>
    </source>
</evidence>